<gene>
    <name evidence="2" type="primary">LOC135193489</name>
</gene>
<proteinExistence type="predicted"/>
<dbReference type="GeneID" id="135193489"/>
<protein>
    <submittedName>
        <fullName evidence="2">Uncharacterized protein LOC135193489</fullName>
    </submittedName>
</protein>
<evidence type="ECO:0000313" key="1">
    <source>
        <dbReference type="Proteomes" id="UP001652626"/>
    </source>
</evidence>
<keyword evidence="1" id="KW-1185">Reference proteome</keyword>
<reference evidence="1" key="1">
    <citation type="submission" date="2025-05" db="UniProtKB">
        <authorList>
            <consortium name="RefSeq"/>
        </authorList>
    </citation>
    <scope>NUCLEOTIDE SEQUENCE [LARGE SCALE GENOMIC DNA]</scope>
</reference>
<organism evidence="1 2">
    <name type="scientific">Vanessa tameamea</name>
    <name type="common">Kamehameha butterfly</name>
    <dbReference type="NCBI Taxonomy" id="334116"/>
    <lineage>
        <taxon>Eukaryota</taxon>
        <taxon>Metazoa</taxon>
        <taxon>Ecdysozoa</taxon>
        <taxon>Arthropoda</taxon>
        <taxon>Hexapoda</taxon>
        <taxon>Insecta</taxon>
        <taxon>Pterygota</taxon>
        <taxon>Neoptera</taxon>
        <taxon>Endopterygota</taxon>
        <taxon>Lepidoptera</taxon>
        <taxon>Glossata</taxon>
        <taxon>Ditrysia</taxon>
        <taxon>Papilionoidea</taxon>
        <taxon>Nymphalidae</taxon>
        <taxon>Nymphalinae</taxon>
        <taxon>Vanessa</taxon>
    </lineage>
</organism>
<dbReference type="Proteomes" id="UP001652626">
    <property type="component" value="Chromosome 2"/>
</dbReference>
<reference evidence="2" key="2">
    <citation type="submission" date="2025-08" db="UniProtKB">
        <authorList>
            <consortium name="RefSeq"/>
        </authorList>
    </citation>
    <scope>IDENTIFICATION</scope>
    <source>
        <tissue evidence="2">Whole body</tissue>
    </source>
</reference>
<dbReference type="RefSeq" id="XP_064072234.1">
    <property type="nucleotide sequence ID" value="XM_064216164.1"/>
</dbReference>
<sequence length="292" mass="33237">MQTIVQCMGVTDHGRAVTGRAETEEKRRDLVVELDRTLEFITKWGSDNLVEFNAKNTQVCAFTTKKTPFSLVASLSGTTLVIQSQIAVLGIDVRSDRNPRDYIEAVINTVSRKLGVLNKVRRFFTPQQLLLLYNTQVRSCVKYCSHLWDGSAKYLMEALDRLQRRAIRIIGDVEVTNTLEPLRLRREIAALSVFYRLYHGECSEELFSLIPASPFLHRSTRTGSRCHRLTVTSIPSRTKKFGNSFLCRTAKKWQHSLPAHVFPSSYNLGAFKRGVKRHLADWHGEGDLCSSF</sequence>
<accession>A0ABM4ALQ1</accession>
<name>A0ABM4ALQ1_VANTA</name>
<evidence type="ECO:0000313" key="2">
    <source>
        <dbReference type="RefSeq" id="XP_064072234.1"/>
    </source>
</evidence>